<comment type="cofactor">
    <cofactor evidence="1">
        <name>Mg(2+)</name>
        <dbReference type="ChEBI" id="CHEBI:18420"/>
    </cofactor>
</comment>
<dbReference type="OrthoDB" id="16625at10239"/>
<dbReference type="Proteomes" id="UP000002549">
    <property type="component" value="Segment"/>
</dbReference>
<evidence type="ECO:0000259" key="5">
    <source>
        <dbReference type="SMART" id="SM00990"/>
    </source>
</evidence>
<feature type="domain" description="VRR-NUC" evidence="5">
    <location>
        <begin position="18"/>
        <end position="97"/>
    </location>
</feature>
<accession>Q6UYH3</accession>
<name>Q6UYH3_9CAUD</name>
<evidence type="ECO:0000313" key="7">
    <source>
        <dbReference type="Proteomes" id="UP000002549"/>
    </source>
</evidence>
<evidence type="ECO:0000256" key="4">
    <source>
        <dbReference type="SAM" id="MobiDB-lite"/>
    </source>
</evidence>
<keyword evidence="2" id="KW-0540">Nuclease</keyword>
<keyword evidence="3" id="KW-0378">Hydrolase</keyword>
<sequence length="108" mass="12725">MKLLPIPKKSEVTSDPPVRETRIEDQTNDWAKANGWFVAKFVSPGQRGVPDRMYIRSGIVVFIEFKRKDAEPKRHQYNKHDEMRRHGAYVHWADNHEDAIRILASYHL</sequence>
<evidence type="ECO:0000256" key="1">
    <source>
        <dbReference type="ARBA" id="ARBA00001946"/>
    </source>
</evidence>
<gene>
    <name evidence="6" type="ORF">Nazgul67</name>
</gene>
<organism evidence="6 7">
    <name type="scientific">Burkholderia phage BcepNazgul</name>
    <dbReference type="NCBI Taxonomy" id="242861"/>
    <lineage>
        <taxon>Viruses</taxon>
        <taxon>Duplodnaviria</taxon>
        <taxon>Heunggongvirae</taxon>
        <taxon>Uroviricota</taxon>
        <taxon>Caudoviricetes</taxon>
        <taxon>Casjensviridae</taxon>
        <taxon>Nazgulvirus</taxon>
        <taxon>Nazgulvirus bcepnazgul</taxon>
        <taxon>Burkholderia virus BcepNazgul</taxon>
    </lineage>
</organism>
<evidence type="ECO:0000313" key="6">
    <source>
        <dbReference type="EMBL" id="AAQ63368.2"/>
    </source>
</evidence>
<dbReference type="GeneID" id="2559599"/>
<protein>
    <submittedName>
        <fullName evidence="6">Conserved phage protein</fullName>
    </submittedName>
</protein>
<dbReference type="SMART" id="SM00990">
    <property type="entry name" value="VRR_NUC"/>
    <property type="match status" value="1"/>
</dbReference>
<feature type="region of interest" description="Disordered" evidence="4">
    <location>
        <begin position="1"/>
        <end position="26"/>
    </location>
</feature>
<dbReference type="RefSeq" id="NP_919001.2">
    <property type="nucleotide sequence ID" value="NC_005091.2"/>
</dbReference>
<evidence type="ECO:0000256" key="2">
    <source>
        <dbReference type="ARBA" id="ARBA00022722"/>
    </source>
</evidence>
<feature type="compositionally biased region" description="Basic and acidic residues" evidence="4">
    <location>
        <begin position="8"/>
        <end position="25"/>
    </location>
</feature>
<dbReference type="KEGG" id="vg:2559599"/>
<evidence type="ECO:0000256" key="3">
    <source>
        <dbReference type="ARBA" id="ARBA00022801"/>
    </source>
</evidence>
<reference evidence="6" key="1">
    <citation type="submission" date="2006-02" db="EMBL/GenBank/DDBJ databases">
        <title>Complete nucleotide sequence of BcepNazgul, a novel soil phage of Burkholderia cepacia genomovar VII.</title>
        <authorList>
            <person name="Summer E.J."/>
            <person name="Peek M.L."/>
            <person name="Haliburton J.R."/>
            <person name="Hall E."/>
            <person name="Heusinkveld K."/>
            <person name="Simser J."/>
            <person name="No E.G."/>
            <person name="Gonzalez C.F."/>
            <person name="Young R.F."/>
        </authorList>
    </citation>
    <scope>NUCLEOTIDE SEQUENCE [LARGE SCALE GENOMIC DNA]</scope>
</reference>
<dbReference type="InterPro" id="IPR014883">
    <property type="entry name" value="VRR_NUC"/>
</dbReference>
<dbReference type="EMBL" id="AY357582">
    <property type="protein sequence ID" value="AAQ63368.2"/>
    <property type="molecule type" value="Genomic_DNA"/>
</dbReference>
<dbReference type="GO" id="GO:0016788">
    <property type="term" value="F:hydrolase activity, acting on ester bonds"/>
    <property type="evidence" value="ECO:0007669"/>
    <property type="project" value="InterPro"/>
</dbReference>
<keyword evidence="7" id="KW-1185">Reference proteome</keyword>
<dbReference type="Gene3D" id="3.40.1350.10">
    <property type="match status" value="1"/>
</dbReference>
<proteinExistence type="predicted"/>
<dbReference type="GO" id="GO:0004518">
    <property type="term" value="F:nuclease activity"/>
    <property type="evidence" value="ECO:0007669"/>
    <property type="project" value="UniProtKB-KW"/>
</dbReference>
<dbReference type="GO" id="GO:0003676">
    <property type="term" value="F:nucleic acid binding"/>
    <property type="evidence" value="ECO:0007669"/>
    <property type="project" value="InterPro"/>
</dbReference>
<dbReference type="InterPro" id="IPR011856">
    <property type="entry name" value="tRNA_endonuc-like_dom_sf"/>
</dbReference>